<protein>
    <submittedName>
        <fullName evidence="2">Putative secreted protein</fullName>
    </submittedName>
</protein>
<organism evidence="2">
    <name type="scientific">Anopheles triannulatus</name>
    <dbReference type="NCBI Taxonomy" id="58253"/>
    <lineage>
        <taxon>Eukaryota</taxon>
        <taxon>Metazoa</taxon>
        <taxon>Ecdysozoa</taxon>
        <taxon>Arthropoda</taxon>
        <taxon>Hexapoda</taxon>
        <taxon>Insecta</taxon>
        <taxon>Pterygota</taxon>
        <taxon>Neoptera</taxon>
        <taxon>Endopterygota</taxon>
        <taxon>Diptera</taxon>
        <taxon>Nematocera</taxon>
        <taxon>Culicoidea</taxon>
        <taxon>Culicidae</taxon>
        <taxon>Anophelinae</taxon>
        <taxon>Anopheles</taxon>
    </lineage>
</organism>
<feature type="signal peptide" evidence="1">
    <location>
        <begin position="1"/>
        <end position="37"/>
    </location>
</feature>
<keyword evidence="1" id="KW-0732">Signal</keyword>
<feature type="chain" id="PRO_5014688774" evidence="1">
    <location>
        <begin position="38"/>
        <end position="78"/>
    </location>
</feature>
<dbReference type="AlphaFoldDB" id="A0A2M4B751"/>
<sequence>MLQLLLASRPHIRIIANKRLVLCVLMTPLAIYEGVEAMLCTNCIADKKQIVRKGPVFYPSGDTFFPNKPRSLYRIMGF</sequence>
<dbReference type="EMBL" id="GGFK01015554">
    <property type="protein sequence ID" value="MBW48875.1"/>
    <property type="molecule type" value="Transcribed_RNA"/>
</dbReference>
<proteinExistence type="predicted"/>
<evidence type="ECO:0000256" key="1">
    <source>
        <dbReference type="SAM" id="SignalP"/>
    </source>
</evidence>
<reference evidence="2" key="1">
    <citation type="submission" date="2018-01" db="EMBL/GenBank/DDBJ databases">
        <title>An insight into the sialome of Amazonian anophelines.</title>
        <authorList>
            <person name="Ribeiro J.M."/>
            <person name="Scarpassa V."/>
            <person name="Calvo E."/>
        </authorList>
    </citation>
    <scope>NUCLEOTIDE SEQUENCE</scope>
    <source>
        <tissue evidence="2">Salivary glands</tissue>
    </source>
</reference>
<accession>A0A2M4B751</accession>
<evidence type="ECO:0000313" key="2">
    <source>
        <dbReference type="EMBL" id="MBW48875.1"/>
    </source>
</evidence>
<name>A0A2M4B751_9DIPT</name>